<dbReference type="GO" id="GO:0032259">
    <property type="term" value="P:methylation"/>
    <property type="evidence" value="ECO:0007669"/>
    <property type="project" value="UniProtKB-KW"/>
</dbReference>
<gene>
    <name evidence="2" type="ORF">ACFFGY_13720</name>
</gene>
<dbReference type="InterPro" id="IPR029063">
    <property type="entry name" value="SAM-dependent_MTases_sf"/>
</dbReference>
<protein>
    <submittedName>
        <fullName evidence="2">Class I SAM-dependent methyltransferase</fullName>
        <ecNumber evidence="2">2.1.-.-</ecNumber>
    </submittedName>
</protein>
<proteinExistence type="predicted"/>
<sequence length="249" mass="27745">MEADEYALMDRAEDGMWWYRAAHARLAELLQQRIAVASRATGEPLLDLGCGTGGVLRALRTALPGLQLVGLDYDAGAARRASRKALAPVTCGDANRLPFRDRCFRAAVSVDVLCHRNVEEDAMLEELHRVLVPGGLLVLNLPAFRWLHSAHDRRVHNARRYTAPEAHRLLRRAGFAEIEARYWNSLLLPLMVLQRKLLARRRDAPSDVAPFPPWLDRLLGGVDAAEQRLARAGLRFPAGGSILVTAIRR</sequence>
<evidence type="ECO:0000313" key="3">
    <source>
        <dbReference type="Proteomes" id="UP001589865"/>
    </source>
</evidence>
<dbReference type="Proteomes" id="UP001589865">
    <property type="component" value="Unassembled WGS sequence"/>
</dbReference>
<comment type="caution">
    <text evidence="2">The sequence shown here is derived from an EMBL/GenBank/DDBJ whole genome shotgun (WGS) entry which is preliminary data.</text>
</comment>
<evidence type="ECO:0000313" key="2">
    <source>
        <dbReference type="EMBL" id="MFC0409311.1"/>
    </source>
</evidence>
<evidence type="ECO:0000259" key="1">
    <source>
        <dbReference type="Pfam" id="PF13649"/>
    </source>
</evidence>
<organism evidence="2 3">
    <name type="scientific">Roseomonas elaeocarpi</name>
    <dbReference type="NCBI Taxonomy" id="907779"/>
    <lineage>
        <taxon>Bacteria</taxon>
        <taxon>Pseudomonadati</taxon>
        <taxon>Pseudomonadota</taxon>
        <taxon>Alphaproteobacteria</taxon>
        <taxon>Acetobacterales</taxon>
        <taxon>Roseomonadaceae</taxon>
        <taxon>Roseomonas</taxon>
    </lineage>
</organism>
<dbReference type="EMBL" id="JBHLUN010000009">
    <property type="protein sequence ID" value="MFC0409311.1"/>
    <property type="molecule type" value="Genomic_DNA"/>
</dbReference>
<accession>A0ABV6JUA0</accession>
<keyword evidence="2" id="KW-0808">Transferase</keyword>
<dbReference type="RefSeq" id="WP_377045065.1">
    <property type="nucleotide sequence ID" value="NZ_JBHLUN010000009.1"/>
</dbReference>
<dbReference type="CDD" id="cd02440">
    <property type="entry name" value="AdoMet_MTases"/>
    <property type="match status" value="1"/>
</dbReference>
<keyword evidence="2" id="KW-0489">Methyltransferase</keyword>
<dbReference type="Gene3D" id="3.40.50.150">
    <property type="entry name" value="Vaccinia Virus protein VP39"/>
    <property type="match status" value="1"/>
</dbReference>
<dbReference type="PANTHER" id="PTHR44742:SF2">
    <property type="entry name" value="24-METHYLENESTEROL C-METHYLTRANSFERASE 2"/>
    <property type="match status" value="1"/>
</dbReference>
<keyword evidence="3" id="KW-1185">Reference proteome</keyword>
<dbReference type="SUPFAM" id="SSF53335">
    <property type="entry name" value="S-adenosyl-L-methionine-dependent methyltransferases"/>
    <property type="match status" value="1"/>
</dbReference>
<dbReference type="InterPro" id="IPR041698">
    <property type="entry name" value="Methyltransf_25"/>
</dbReference>
<reference evidence="2 3" key="1">
    <citation type="submission" date="2024-09" db="EMBL/GenBank/DDBJ databases">
        <authorList>
            <person name="Sun Q."/>
            <person name="Mori K."/>
        </authorList>
    </citation>
    <scope>NUCLEOTIDE SEQUENCE [LARGE SCALE GENOMIC DNA]</scope>
    <source>
        <strain evidence="2 3">TBRC 5777</strain>
    </source>
</reference>
<dbReference type="PANTHER" id="PTHR44742">
    <property type="match status" value="1"/>
</dbReference>
<dbReference type="Pfam" id="PF13649">
    <property type="entry name" value="Methyltransf_25"/>
    <property type="match status" value="1"/>
</dbReference>
<dbReference type="GO" id="GO:0008168">
    <property type="term" value="F:methyltransferase activity"/>
    <property type="evidence" value="ECO:0007669"/>
    <property type="project" value="UniProtKB-KW"/>
</dbReference>
<dbReference type="EC" id="2.1.-.-" evidence="2"/>
<name>A0ABV6JUA0_9PROT</name>
<feature type="domain" description="Methyltransferase" evidence="1">
    <location>
        <begin position="46"/>
        <end position="135"/>
    </location>
</feature>